<dbReference type="PANTHER" id="PTHR30528:SF0">
    <property type="entry name" value="CYTOPLASMIC PROTEIN"/>
    <property type="match status" value="1"/>
</dbReference>
<organism evidence="1 2">
    <name type="scientific">Dokdonella fugitiva</name>
    <dbReference type="NCBI Taxonomy" id="328517"/>
    <lineage>
        <taxon>Bacteria</taxon>
        <taxon>Pseudomonadati</taxon>
        <taxon>Pseudomonadota</taxon>
        <taxon>Gammaproteobacteria</taxon>
        <taxon>Lysobacterales</taxon>
        <taxon>Rhodanobacteraceae</taxon>
        <taxon>Dokdonella</taxon>
    </lineage>
</organism>
<dbReference type="RefSeq" id="WP_241988067.1">
    <property type="nucleotide sequence ID" value="NZ_SLWQ01000006.1"/>
</dbReference>
<evidence type="ECO:0008006" key="3">
    <source>
        <dbReference type="Google" id="ProtNLM"/>
    </source>
</evidence>
<sequence length="415" mass="46770">MQRIGAQQARNLHLAAQGLLTPPRRRARKDDVFAAIARMRVLQIDTIHVVARSPYLVLYSRLGSYAPRWLDELLEEGRIFECWAHEACFAPFVDHDLHRFHADEGGRKHWSLRSAARTRDAHAKAVTALLEHIRAGGPVKASEFERKDGAGGGWWGWKDEKRWLEALFAHGDLMIERRENFQRVYDLAERVRAKALRFAKPDPVGDEATMRRAFVLGAVRALGVTQARWINDYFRSGGKLRDAELDPWVDAGELLRVDVEGWDKPGYVHAAHADLLAQAARGRLRATRSVLLSPFDPVVWDRERAATMFGFDYRIECYVPAPKRRYGYYVLPILHRGRLVGRLDAKAHRAEGVFEVKALYLEPGIQADEALVAALAAAIGDCAGWHATPQVRLDRCDPKALRTPLRAALAACAKA</sequence>
<accession>A0A4R2I7G0</accession>
<dbReference type="InterPro" id="IPR009351">
    <property type="entry name" value="AlkZ-like"/>
</dbReference>
<dbReference type="AlphaFoldDB" id="A0A4R2I7G0"/>
<dbReference type="Proteomes" id="UP000294862">
    <property type="component" value="Unassembled WGS sequence"/>
</dbReference>
<dbReference type="EMBL" id="SLWQ01000006">
    <property type="protein sequence ID" value="TCO39932.1"/>
    <property type="molecule type" value="Genomic_DNA"/>
</dbReference>
<keyword evidence="2" id="KW-1185">Reference proteome</keyword>
<gene>
    <name evidence="1" type="ORF">EV148_10686</name>
</gene>
<evidence type="ECO:0000313" key="2">
    <source>
        <dbReference type="Proteomes" id="UP000294862"/>
    </source>
</evidence>
<proteinExistence type="predicted"/>
<dbReference type="PANTHER" id="PTHR30528">
    <property type="entry name" value="CYTOPLASMIC PROTEIN"/>
    <property type="match status" value="1"/>
</dbReference>
<protein>
    <recommendedName>
        <fullName evidence="3">Winged helix-turn-helix protein</fullName>
    </recommendedName>
</protein>
<evidence type="ECO:0000313" key="1">
    <source>
        <dbReference type="EMBL" id="TCO39932.1"/>
    </source>
</evidence>
<comment type="caution">
    <text evidence="1">The sequence shown here is derived from an EMBL/GenBank/DDBJ whole genome shotgun (WGS) entry which is preliminary data.</text>
</comment>
<dbReference type="Pfam" id="PF06224">
    <property type="entry name" value="AlkZ-like"/>
    <property type="match status" value="1"/>
</dbReference>
<reference evidence="1 2" key="1">
    <citation type="journal article" date="2015" name="Stand. Genomic Sci.">
        <title>Genomic Encyclopedia of Bacterial and Archaeal Type Strains, Phase III: the genomes of soil and plant-associated and newly described type strains.</title>
        <authorList>
            <person name="Whitman W.B."/>
            <person name="Woyke T."/>
            <person name="Klenk H.P."/>
            <person name="Zhou Y."/>
            <person name="Lilburn T.G."/>
            <person name="Beck B.J."/>
            <person name="De Vos P."/>
            <person name="Vandamme P."/>
            <person name="Eisen J.A."/>
            <person name="Garrity G."/>
            <person name="Hugenholtz P."/>
            <person name="Kyrpides N.C."/>
        </authorList>
    </citation>
    <scope>NUCLEOTIDE SEQUENCE [LARGE SCALE GENOMIC DNA]</scope>
    <source>
        <strain evidence="1 2">A3</strain>
    </source>
</reference>
<name>A0A4R2I7G0_9GAMM</name>